<reference evidence="1 2" key="1">
    <citation type="submission" date="2007-01" db="EMBL/GenBank/DDBJ databases">
        <authorList>
            <person name="Haygood M."/>
            <person name="Podell S."/>
            <person name="Anderson C."/>
            <person name="Hopkinson B."/>
            <person name="Roe K."/>
            <person name="Barbeau K."/>
            <person name="Gaasterland T."/>
            <person name="Ferriera S."/>
            <person name="Johnson J."/>
            <person name="Kravitz S."/>
            <person name="Beeson K."/>
            <person name="Sutton G."/>
            <person name="Rogers Y.-H."/>
            <person name="Friedman R."/>
            <person name="Frazier M."/>
            <person name="Venter J.C."/>
        </authorList>
    </citation>
    <scope>NUCLEOTIDE SEQUENCE [LARGE SCALE GENOMIC DNA]</scope>
    <source>
        <strain evidence="1 2">ATCC 23134</strain>
    </source>
</reference>
<protein>
    <submittedName>
        <fullName evidence="1">Uncharacterized protein</fullName>
    </submittedName>
</protein>
<organism evidence="1 2">
    <name type="scientific">Microscilla marina ATCC 23134</name>
    <dbReference type="NCBI Taxonomy" id="313606"/>
    <lineage>
        <taxon>Bacteria</taxon>
        <taxon>Pseudomonadati</taxon>
        <taxon>Bacteroidota</taxon>
        <taxon>Cytophagia</taxon>
        <taxon>Cytophagales</taxon>
        <taxon>Microscillaceae</taxon>
        <taxon>Microscilla</taxon>
    </lineage>
</organism>
<gene>
    <name evidence="1" type="ORF">M23134_01612</name>
</gene>
<evidence type="ECO:0000313" key="2">
    <source>
        <dbReference type="Proteomes" id="UP000004095"/>
    </source>
</evidence>
<sequence>MESIKMEKNTAKNIDTIVITVLRLLRHIFLQASFKYMFF</sequence>
<dbReference type="EMBL" id="AAWS01000036">
    <property type="protein sequence ID" value="EAY26289.1"/>
    <property type="molecule type" value="Genomic_DNA"/>
</dbReference>
<evidence type="ECO:0000313" key="1">
    <source>
        <dbReference type="EMBL" id="EAY26289.1"/>
    </source>
</evidence>
<accession>A1ZTN0</accession>
<proteinExistence type="predicted"/>
<keyword evidence="2" id="KW-1185">Reference proteome</keyword>
<dbReference type="AlphaFoldDB" id="A1ZTN0"/>
<name>A1ZTN0_MICM2</name>
<comment type="caution">
    <text evidence="1">The sequence shown here is derived from an EMBL/GenBank/DDBJ whole genome shotgun (WGS) entry which is preliminary data.</text>
</comment>
<dbReference type="Proteomes" id="UP000004095">
    <property type="component" value="Unassembled WGS sequence"/>
</dbReference>